<dbReference type="SUPFAM" id="SSF57850">
    <property type="entry name" value="RING/U-box"/>
    <property type="match status" value="1"/>
</dbReference>
<dbReference type="SMART" id="SM00504">
    <property type="entry name" value="Ubox"/>
    <property type="match status" value="1"/>
</dbReference>
<feature type="domain" description="U-box" evidence="8">
    <location>
        <begin position="178"/>
        <end position="252"/>
    </location>
</feature>
<keyword evidence="4" id="KW-0808">Transferase</keyword>
<proteinExistence type="predicted"/>
<dbReference type="EC" id="2.3.2.27" evidence="3"/>
<dbReference type="PROSITE" id="PS50176">
    <property type="entry name" value="ARM_REPEAT"/>
    <property type="match status" value="2"/>
</dbReference>
<dbReference type="PROSITE" id="PS51698">
    <property type="entry name" value="U_BOX"/>
    <property type="match status" value="1"/>
</dbReference>
<evidence type="ECO:0000256" key="7">
    <source>
        <dbReference type="PROSITE-ProRule" id="PRU00259"/>
    </source>
</evidence>
<dbReference type="GO" id="GO:0061630">
    <property type="term" value="F:ubiquitin protein ligase activity"/>
    <property type="evidence" value="ECO:0007669"/>
    <property type="project" value="UniProtKB-EC"/>
</dbReference>
<dbReference type="PANTHER" id="PTHR23315">
    <property type="entry name" value="U BOX DOMAIN-CONTAINING"/>
    <property type="match status" value="1"/>
</dbReference>
<dbReference type="Pfam" id="PF25598">
    <property type="entry name" value="ARM_PUB"/>
    <property type="match status" value="1"/>
</dbReference>
<evidence type="ECO:0000256" key="5">
    <source>
        <dbReference type="ARBA" id="ARBA00022737"/>
    </source>
</evidence>
<keyword evidence="5" id="KW-0677">Repeat</keyword>
<accession>A0A2Z6MBY8</accession>
<dbReference type="GO" id="GO:0016567">
    <property type="term" value="P:protein ubiquitination"/>
    <property type="evidence" value="ECO:0007669"/>
    <property type="project" value="UniProtKB-UniPathway"/>
</dbReference>
<evidence type="ECO:0000256" key="6">
    <source>
        <dbReference type="ARBA" id="ARBA00022786"/>
    </source>
</evidence>
<dbReference type="SMART" id="SM00185">
    <property type="entry name" value="ARM"/>
    <property type="match status" value="3"/>
</dbReference>
<evidence type="ECO:0000256" key="4">
    <source>
        <dbReference type="ARBA" id="ARBA00022679"/>
    </source>
</evidence>
<comment type="catalytic activity">
    <reaction evidence="1">
        <text>S-ubiquitinyl-[E2 ubiquitin-conjugating enzyme]-L-cysteine + [acceptor protein]-L-lysine = [E2 ubiquitin-conjugating enzyme]-L-cysteine + N(6)-ubiquitinyl-[acceptor protein]-L-lysine.</text>
        <dbReference type="EC" id="2.3.2.27"/>
    </reaction>
</comment>
<evidence type="ECO:0000256" key="2">
    <source>
        <dbReference type="ARBA" id="ARBA00004906"/>
    </source>
</evidence>
<dbReference type="FunFam" id="3.30.40.10:FF:000442">
    <property type="entry name" value="RING-type E3 ubiquitin transferase"/>
    <property type="match status" value="1"/>
</dbReference>
<reference evidence="10" key="1">
    <citation type="journal article" date="2017" name="Front. Plant Sci.">
        <title>Climate Clever Clovers: New Paradigm to Reduce the Environmental Footprint of Ruminants by Breeding Low Methanogenic Forages Utilizing Haplotype Variation.</title>
        <authorList>
            <person name="Kaur P."/>
            <person name="Appels R."/>
            <person name="Bayer P.E."/>
            <person name="Keeble-Gagnere G."/>
            <person name="Wang J."/>
            <person name="Hirakawa H."/>
            <person name="Shirasawa K."/>
            <person name="Vercoe P."/>
            <person name="Stefanova K."/>
            <person name="Durmic Z."/>
            <person name="Nichols P."/>
            <person name="Revell C."/>
            <person name="Isobe S.N."/>
            <person name="Edwards D."/>
            <person name="Erskine W."/>
        </authorList>
    </citation>
    <scope>NUCLEOTIDE SEQUENCE [LARGE SCALE GENOMIC DNA]</scope>
    <source>
        <strain evidence="10">cv. Daliak</strain>
    </source>
</reference>
<evidence type="ECO:0000259" key="8">
    <source>
        <dbReference type="PROSITE" id="PS51698"/>
    </source>
</evidence>
<dbReference type="FunFam" id="1.25.10.10:FF:000485">
    <property type="entry name" value="RING-type E3 ubiquitin transferase"/>
    <property type="match status" value="1"/>
</dbReference>
<dbReference type="CDD" id="cd16664">
    <property type="entry name" value="RING-Ubox_PUB"/>
    <property type="match status" value="1"/>
</dbReference>
<evidence type="ECO:0000256" key="3">
    <source>
        <dbReference type="ARBA" id="ARBA00012483"/>
    </source>
</evidence>
<dbReference type="InterPro" id="IPR000225">
    <property type="entry name" value="Armadillo"/>
</dbReference>
<feature type="repeat" description="ARM" evidence="7">
    <location>
        <begin position="322"/>
        <end position="364"/>
    </location>
</feature>
<dbReference type="GO" id="GO:0010029">
    <property type="term" value="P:regulation of seed germination"/>
    <property type="evidence" value="ECO:0007669"/>
    <property type="project" value="UniProtKB-ARBA"/>
</dbReference>
<dbReference type="InterPro" id="IPR011989">
    <property type="entry name" value="ARM-like"/>
</dbReference>
<dbReference type="OrthoDB" id="10064100at2759"/>
<evidence type="ECO:0000313" key="10">
    <source>
        <dbReference type="Proteomes" id="UP000242715"/>
    </source>
</evidence>
<dbReference type="InterPro" id="IPR013083">
    <property type="entry name" value="Znf_RING/FYVE/PHD"/>
</dbReference>
<dbReference type="Proteomes" id="UP000242715">
    <property type="component" value="Unassembled WGS sequence"/>
</dbReference>
<dbReference type="InterPro" id="IPR058678">
    <property type="entry name" value="ARM_PUB"/>
</dbReference>
<dbReference type="AlphaFoldDB" id="A0A2Z6MBY8"/>
<keyword evidence="10" id="KW-1185">Reference proteome</keyword>
<sequence length="588" mass="65275">MQDCTLEGSRLLLLAKSQHVSFLFRSLVRAVSTTLDVLPLHKVAICYEVKEFVELVAKQARKGEFEVDPSDEFATKKLLLVLQQFERGIEPNMNTMNEIIDYLKIKSWNDCDREIKFLEDEISLLENRDCNEREVPLLSSLVGFLSYCRVVIFESLDQNSDELEAPRPSMEMIAITCLNPEDFRCPISLELMTEPVTISTGQTYDRASIQKWLKSGNTTCPKTGENLKNTELVPNTTLKKLIQQFCFDNGISFARFSNRSRDITRTILPGSSAAAHAMQFLSWFLTRRLVFGTEKEKNKAAYEIRLLTRSSIFNRACLIEVGTVPPLLELLATEDKTTQENAISALMKLSKHETGPQNIIAHNGLKPVVYVLRNGLSLEARQIAAAIIFYLCSVKEYRKIIGENQDVVHGLVKLVKEGTTCGKKNAVVAIFGLLLLPRNHQRVLESGVVHALVSILASSDKEELVTEALAVLAALAENFDGANAVFEASALSLIIGMLRSATSRVGKEHCASILLSLCVNVGADVVGVLAKDVTVMPLLYSLLTNGNSHAAKKARLLIKVLQDFNETASSRLKGSSILREMNGLELRN</sequence>
<keyword evidence="6" id="KW-0833">Ubl conjugation pathway</keyword>
<organism evidence="9 10">
    <name type="scientific">Trifolium subterraneum</name>
    <name type="common">Subterranean clover</name>
    <dbReference type="NCBI Taxonomy" id="3900"/>
    <lineage>
        <taxon>Eukaryota</taxon>
        <taxon>Viridiplantae</taxon>
        <taxon>Streptophyta</taxon>
        <taxon>Embryophyta</taxon>
        <taxon>Tracheophyta</taxon>
        <taxon>Spermatophyta</taxon>
        <taxon>Magnoliopsida</taxon>
        <taxon>eudicotyledons</taxon>
        <taxon>Gunneridae</taxon>
        <taxon>Pentapetalae</taxon>
        <taxon>rosids</taxon>
        <taxon>fabids</taxon>
        <taxon>Fabales</taxon>
        <taxon>Fabaceae</taxon>
        <taxon>Papilionoideae</taxon>
        <taxon>50 kb inversion clade</taxon>
        <taxon>NPAAA clade</taxon>
        <taxon>Hologalegina</taxon>
        <taxon>IRL clade</taxon>
        <taxon>Trifolieae</taxon>
        <taxon>Trifolium</taxon>
    </lineage>
</organism>
<dbReference type="InterPro" id="IPR016024">
    <property type="entry name" value="ARM-type_fold"/>
</dbReference>
<evidence type="ECO:0000313" key="9">
    <source>
        <dbReference type="EMBL" id="GAU19653.1"/>
    </source>
</evidence>
<protein>
    <recommendedName>
        <fullName evidence="3">RING-type E3 ubiquitin transferase</fullName>
        <ecNumber evidence="3">2.3.2.27</ecNumber>
    </recommendedName>
</protein>
<comment type="pathway">
    <text evidence="2">Protein modification; protein ubiquitination.</text>
</comment>
<dbReference type="InterPro" id="IPR045210">
    <property type="entry name" value="RING-Ubox_PUB"/>
</dbReference>
<feature type="repeat" description="ARM" evidence="7">
    <location>
        <begin position="447"/>
        <end position="490"/>
    </location>
</feature>
<dbReference type="Gene3D" id="1.25.10.10">
    <property type="entry name" value="Leucine-rich Repeat Variant"/>
    <property type="match status" value="2"/>
</dbReference>
<dbReference type="SUPFAM" id="SSF48371">
    <property type="entry name" value="ARM repeat"/>
    <property type="match status" value="1"/>
</dbReference>
<name>A0A2Z6MBY8_TRISU</name>
<dbReference type="UniPathway" id="UPA00143"/>
<gene>
    <name evidence="9" type="ORF">TSUD_185690</name>
</gene>
<dbReference type="EMBL" id="DF973201">
    <property type="protein sequence ID" value="GAU19653.1"/>
    <property type="molecule type" value="Genomic_DNA"/>
</dbReference>
<evidence type="ECO:0000256" key="1">
    <source>
        <dbReference type="ARBA" id="ARBA00000900"/>
    </source>
</evidence>
<dbReference type="PANTHER" id="PTHR23315:SF116">
    <property type="entry name" value="RING-TYPE E3 UBIQUITIN TRANSFERASE"/>
    <property type="match status" value="1"/>
</dbReference>
<dbReference type="Gene3D" id="3.30.40.10">
    <property type="entry name" value="Zinc/RING finger domain, C3HC4 (zinc finger)"/>
    <property type="match status" value="1"/>
</dbReference>
<dbReference type="Pfam" id="PF04564">
    <property type="entry name" value="U-box"/>
    <property type="match status" value="1"/>
</dbReference>
<dbReference type="InterPro" id="IPR003613">
    <property type="entry name" value="Ubox_domain"/>
</dbReference>